<comment type="caution">
    <text evidence="7">The sequence shown here is derived from an EMBL/GenBank/DDBJ whole genome shotgun (WGS) entry which is preliminary data.</text>
</comment>
<dbReference type="PANTHER" id="PTHR11759">
    <property type="entry name" value="40S RIBOSOMAL PROTEIN S14/30S RIBOSOMAL PROTEIN S11"/>
    <property type="match status" value="1"/>
</dbReference>
<dbReference type="EMBL" id="MGAT01000025">
    <property type="protein sequence ID" value="OGK52338.1"/>
    <property type="molecule type" value="Genomic_DNA"/>
</dbReference>
<dbReference type="PROSITE" id="PS00054">
    <property type="entry name" value="RIBOSOMAL_S11"/>
    <property type="match status" value="1"/>
</dbReference>
<dbReference type="InterPro" id="IPR036967">
    <property type="entry name" value="Ribosomal_uS11_sf"/>
</dbReference>
<keyword evidence="5" id="KW-0694">RNA-binding</keyword>
<proteinExistence type="inferred from homology"/>
<dbReference type="Gene3D" id="3.30.420.80">
    <property type="entry name" value="Ribosomal protein S11"/>
    <property type="match status" value="1"/>
</dbReference>
<dbReference type="STRING" id="1802069.A2970_00895"/>
<reference evidence="7 8" key="1">
    <citation type="journal article" date="2016" name="Nat. Commun.">
        <title>Thousands of microbial genomes shed light on interconnected biogeochemical processes in an aquifer system.</title>
        <authorList>
            <person name="Anantharaman K."/>
            <person name="Brown C.T."/>
            <person name="Hug L.A."/>
            <person name="Sharon I."/>
            <person name="Castelle C.J."/>
            <person name="Probst A.J."/>
            <person name="Thomas B.C."/>
            <person name="Singh A."/>
            <person name="Wilkins M.J."/>
            <person name="Karaoz U."/>
            <person name="Brodie E.L."/>
            <person name="Williams K.H."/>
            <person name="Hubbard S.S."/>
            <person name="Banfield J.F."/>
        </authorList>
    </citation>
    <scope>NUCLEOTIDE SEQUENCE [LARGE SCALE GENOMIC DNA]</scope>
</reference>
<gene>
    <name evidence="5" type="primary">rpsK</name>
    <name evidence="7" type="ORF">A2970_00895</name>
</gene>
<comment type="function">
    <text evidence="5">Located on the platform of the 30S subunit, it bridges several disparate RNA helices of the 16S rRNA. Forms part of the Shine-Dalgarno cleft in the 70S ribosome.</text>
</comment>
<evidence type="ECO:0000256" key="4">
    <source>
        <dbReference type="ARBA" id="ARBA00035160"/>
    </source>
</evidence>
<protein>
    <recommendedName>
        <fullName evidence="4 5">Small ribosomal subunit protein uS11</fullName>
    </recommendedName>
</protein>
<evidence type="ECO:0000256" key="1">
    <source>
        <dbReference type="ARBA" id="ARBA00006194"/>
    </source>
</evidence>
<evidence type="ECO:0000256" key="6">
    <source>
        <dbReference type="RuleBase" id="RU003629"/>
    </source>
</evidence>
<evidence type="ECO:0000313" key="8">
    <source>
        <dbReference type="Proteomes" id="UP000178857"/>
    </source>
</evidence>
<dbReference type="GO" id="GO:0006412">
    <property type="term" value="P:translation"/>
    <property type="evidence" value="ECO:0007669"/>
    <property type="project" value="UniProtKB-UniRule"/>
</dbReference>
<name>A0A1F7J9Q2_9BACT</name>
<dbReference type="Pfam" id="PF00411">
    <property type="entry name" value="Ribosomal_S11"/>
    <property type="match status" value="1"/>
</dbReference>
<accession>A0A1F7J9Q2</accession>
<dbReference type="HAMAP" id="MF_01310">
    <property type="entry name" value="Ribosomal_uS11"/>
    <property type="match status" value="1"/>
</dbReference>
<dbReference type="GO" id="GO:0005840">
    <property type="term" value="C:ribosome"/>
    <property type="evidence" value="ECO:0007669"/>
    <property type="project" value="UniProtKB-KW"/>
</dbReference>
<organism evidence="7 8">
    <name type="scientific">Candidatus Roizmanbacteria bacterium RIFCSPLOWO2_01_FULL_44_13</name>
    <dbReference type="NCBI Taxonomy" id="1802069"/>
    <lineage>
        <taxon>Bacteria</taxon>
        <taxon>Candidatus Roizmaniibacteriota</taxon>
    </lineage>
</organism>
<dbReference type="InterPro" id="IPR001971">
    <property type="entry name" value="Ribosomal_uS11"/>
</dbReference>
<evidence type="ECO:0000256" key="5">
    <source>
        <dbReference type="HAMAP-Rule" id="MF_01310"/>
    </source>
</evidence>
<dbReference type="AlphaFoldDB" id="A0A1F7J9Q2"/>
<comment type="subunit">
    <text evidence="5">Part of the 30S ribosomal subunit. Interacts with proteins S7 and S18. Binds to IF-3.</text>
</comment>
<evidence type="ECO:0000256" key="3">
    <source>
        <dbReference type="ARBA" id="ARBA00023274"/>
    </source>
</evidence>
<keyword evidence="3 5" id="KW-0687">Ribonucleoprotein</keyword>
<comment type="similarity">
    <text evidence="1 5 6">Belongs to the universal ribosomal protein uS11 family.</text>
</comment>
<evidence type="ECO:0000256" key="2">
    <source>
        <dbReference type="ARBA" id="ARBA00022980"/>
    </source>
</evidence>
<dbReference type="NCBIfam" id="NF003698">
    <property type="entry name" value="PRK05309.1"/>
    <property type="match status" value="1"/>
</dbReference>
<keyword evidence="5" id="KW-0699">rRNA-binding</keyword>
<dbReference type="GO" id="GO:1990904">
    <property type="term" value="C:ribonucleoprotein complex"/>
    <property type="evidence" value="ECO:0007669"/>
    <property type="project" value="UniProtKB-KW"/>
</dbReference>
<dbReference type="Proteomes" id="UP000178857">
    <property type="component" value="Unassembled WGS sequence"/>
</dbReference>
<dbReference type="InterPro" id="IPR018102">
    <property type="entry name" value="Ribosomal_uS11_CS"/>
</dbReference>
<dbReference type="PIRSF" id="PIRSF002131">
    <property type="entry name" value="Ribosomal_S11"/>
    <property type="match status" value="1"/>
</dbReference>
<evidence type="ECO:0000313" key="7">
    <source>
        <dbReference type="EMBL" id="OGK52338.1"/>
    </source>
</evidence>
<sequence length="124" mass="13571">MAKQKTQKTVEKGRIYITATFNNTLVTIADEKGNPFVVGSTGMHGFTGTRKSTPHAATVTTETAVNKAINQYNLRFADIFIKGIGPGREASLRAIKATNLEINRIIDITPVPHNGVRPPKIRRV</sequence>
<dbReference type="GO" id="GO:0019843">
    <property type="term" value="F:rRNA binding"/>
    <property type="evidence" value="ECO:0007669"/>
    <property type="project" value="UniProtKB-UniRule"/>
</dbReference>
<keyword evidence="2 5" id="KW-0689">Ribosomal protein</keyword>
<dbReference type="SUPFAM" id="SSF53137">
    <property type="entry name" value="Translational machinery components"/>
    <property type="match status" value="1"/>
</dbReference>
<dbReference type="GO" id="GO:0003735">
    <property type="term" value="F:structural constituent of ribosome"/>
    <property type="evidence" value="ECO:0007669"/>
    <property type="project" value="InterPro"/>
</dbReference>